<dbReference type="InterPro" id="IPR008254">
    <property type="entry name" value="Flavodoxin/NO_synth"/>
</dbReference>
<comment type="caution">
    <text evidence="2">The sequence shown here is derived from an EMBL/GenBank/DDBJ whole genome shotgun (WGS) entry which is preliminary data.</text>
</comment>
<protein>
    <submittedName>
        <fullName evidence="2">Flavodoxin family protein</fullName>
    </submittedName>
</protein>
<gene>
    <name evidence="2" type="ORF">AB0A88_08145</name>
</gene>
<dbReference type="Proteomes" id="UP001551329">
    <property type="component" value="Unassembled WGS sequence"/>
</dbReference>
<reference evidence="2 3" key="1">
    <citation type="submission" date="2024-06" db="EMBL/GenBank/DDBJ databases">
        <title>The Natural Products Discovery Center: Release of the First 8490 Sequenced Strains for Exploring Actinobacteria Biosynthetic Diversity.</title>
        <authorList>
            <person name="Kalkreuter E."/>
            <person name="Kautsar S.A."/>
            <person name="Yang D."/>
            <person name="Bader C.D."/>
            <person name="Teijaro C.N."/>
            <person name="Fluegel L."/>
            <person name="Davis C.M."/>
            <person name="Simpson J.R."/>
            <person name="Lauterbach L."/>
            <person name="Steele A.D."/>
            <person name="Gui C."/>
            <person name="Meng S."/>
            <person name="Li G."/>
            <person name="Viehrig K."/>
            <person name="Ye F."/>
            <person name="Su P."/>
            <person name="Kiefer A.F."/>
            <person name="Nichols A."/>
            <person name="Cepeda A.J."/>
            <person name="Yan W."/>
            <person name="Fan B."/>
            <person name="Jiang Y."/>
            <person name="Adhikari A."/>
            <person name="Zheng C.-J."/>
            <person name="Schuster L."/>
            <person name="Cowan T.M."/>
            <person name="Smanski M.J."/>
            <person name="Chevrette M.G."/>
            <person name="De Carvalho L.P.S."/>
            <person name="Shen B."/>
        </authorList>
    </citation>
    <scope>NUCLEOTIDE SEQUENCE [LARGE SCALE GENOMIC DNA]</scope>
    <source>
        <strain evidence="2 3">NPDC045974</strain>
    </source>
</reference>
<dbReference type="PROSITE" id="PS50902">
    <property type="entry name" value="FLAVODOXIN_LIKE"/>
    <property type="match status" value="1"/>
</dbReference>
<evidence type="ECO:0000259" key="1">
    <source>
        <dbReference type="PROSITE" id="PS50902"/>
    </source>
</evidence>
<keyword evidence="3" id="KW-1185">Reference proteome</keyword>
<dbReference type="InterPro" id="IPR029039">
    <property type="entry name" value="Flavoprotein-like_sf"/>
</dbReference>
<evidence type="ECO:0000313" key="3">
    <source>
        <dbReference type="Proteomes" id="UP001551329"/>
    </source>
</evidence>
<dbReference type="PANTHER" id="PTHR30546:SF23">
    <property type="entry name" value="FLAVOPROTEIN-LIKE PROTEIN YCP4-RELATED"/>
    <property type="match status" value="1"/>
</dbReference>
<evidence type="ECO:0000313" key="2">
    <source>
        <dbReference type="EMBL" id="MEU7070101.1"/>
    </source>
</evidence>
<dbReference type="Gene3D" id="3.40.50.360">
    <property type="match status" value="1"/>
</dbReference>
<dbReference type="RefSeq" id="WP_358469682.1">
    <property type="nucleotide sequence ID" value="NZ_JBEZAE010000003.1"/>
</dbReference>
<dbReference type="SUPFAM" id="SSF52218">
    <property type="entry name" value="Flavoproteins"/>
    <property type="match status" value="1"/>
</dbReference>
<organism evidence="2 3">
    <name type="scientific">Streptomyces narbonensis</name>
    <dbReference type="NCBI Taxonomy" id="67333"/>
    <lineage>
        <taxon>Bacteria</taxon>
        <taxon>Bacillati</taxon>
        <taxon>Actinomycetota</taxon>
        <taxon>Actinomycetes</taxon>
        <taxon>Kitasatosporales</taxon>
        <taxon>Streptomycetaceae</taxon>
        <taxon>Streptomyces</taxon>
    </lineage>
</organism>
<sequence length="195" mass="20721">MASVVIAYFSGFGHTARFAEAVRDGAASVADTEVHLVAVDTVTEEQWLLLDSADAVIFGSPTYLGDVAAKFKGFMEQSSRRWKSQTWADKLAAGFVNSGAKSGDKLHALQTLSLFAAQHSMLWVSLGLLPGWNASTASEFDLNRLGVWLGAAAQSNSDEGPEAAHPADLATCEHLGRRVAQQATHRAAVPVPVRG</sequence>
<dbReference type="InterPro" id="IPR005025">
    <property type="entry name" value="FMN_Rdtase-like_dom"/>
</dbReference>
<accession>A0ABV3C5P3</accession>
<dbReference type="EMBL" id="JBEZAE010000003">
    <property type="protein sequence ID" value="MEU7070101.1"/>
    <property type="molecule type" value="Genomic_DNA"/>
</dbReference>
<proteinExistence type="predicted"/>
<feature type="domain" description="Flavodoxin-like" evidence="1">
    <location>
        <begin position="4"/>
        <end position="153"/>
    </location>
</feature>
<name>A0ABV3C5P3_9ACTN</name>
<dbReference type="PANTHER" id="PTHR30546">
    <property type="entry name" value="FLAVODOXIN-RELATED PROTEIN WRBA-RELATED"/>
    <property type="match status" value="1"/>
</dbReference>
<dbReference type="Pfam" id="PF03358">
    <property type="entry name" value="FMN_red"/>
    <property type="match status" value="1"/>
</dbReference>